<organism evidence="7 8">
    <name type="scientific">Leekyejoonella antrihumi</name>
    <dbReference type="NCBI Taxonomy" id="1660198"/>
    <lineage>
        <taxon>Bacteria</taxon>
        <taxon>Bacillati</taxon>
        <taxon>Actinomycetota</taxon>
        <taxon>Actinomycetes</taxon>
        <taxon>Micrococcales</taxon>
        <taxon>Dermacoccaceae</taxon>
        <taxon>Leekyejoonella</taxon>
    </lineage>
</organism>
<evidence type="ECO:0000259" key="5">
    <source>
        <dbReference type="Pfam" id="PF00389"/>
    </source>
</evidence>
<dbReference type="AlphaFoldDB" id="A0A563E0I5"/>
<comment type="caution">
    <text evidence="7">The sequence shown here is derived from an EMBL/GenBank/DDBJ whole genome shotgun (WGS) entry which is preliminary data.</text>
</comment>
<keyword evidence="8" id="KW-1185">Reference proteome</keyword>
<sequence length="324" mass="35042">MSEHQPVVAVLCAEHGPRPAHLETLATRVSLRYTDEKGLAEAVDGAQVLLLWDFFSSAVAQVWEHCGALRWIHVAAAGVDKLLFDDLRASEVVVTNARGVFDRPIAEYVLGALLADVKELHESHDLQRSHTWTHRETRTLVGSRAIVVGTGGIGREIARLLRAVGVQVRGAGRTARAADDDFDEIIASGDLPQHVGEVDYLINAAPLTAATRDLIDASVFAAMPARGYLVNIGRGESVVEADLVAAVRSGRLRGACLDVFQEEPLRGDSPLWDLAGVTVTPHMSGDTLGWRDDLAHQFVDIAQSFLDGRPMPNVIDKQLGFVAT</sequence>
<feature type="domain" description="D-isomer specific 2-hydroxyacid dehydrogenase NAD-binding" evidence="6">
    <location>
        <begin position="111"/>
        <end position="284"/>
    </location>
</feature>
<dbReference type="OrthoDB" id="4324715at2"/>
<dbReference type="Pfam" id="PF02826">
    <property type="entry name" value="2-Hacid_dh_C"/>
    <property type="match status" value="1"/>
</dbReference>
<dbReference type="SUPFAM" id="SSF51735">
    <property type="entry name" value="NAD(P)-binding Rossmann-fold domains"/>
    <property type="match status" value="1"/>
</dbReference>
<proteinExistence type="inferred from homology"/>
<dbReference type="CDD" id="cd05300">
    <property type="entry name" value="2-Hacid_dh_1"/>
    <property type="match status" value="1"/>
</dbReference>
<dbReference type="InterPro" id="IPR036291">
    <property type="entry name" value="NAD(P)-bd_dom_sf"/>
</dbReference>
<evidence type="ECO:0000313" key="8">
    <source>
        <dbReference type="Proteomes" id="UP000320244"/>
    </source>
</evidence>
<dbReference type="InterPro" id="IPR006140">
    <property type="entry name" value="D-isomer_DH_NAD-bd"/>
</dbReference>
<evidence type="ECO:0000259" key="6">
    <source>
        <dbReference type="Pfam" id="PF02826"/>
    </source>
</evidence>
<evidence type="ECO:0000256" key="1">
    <source>
        <dbReference type="ARBA" id="ARBA00005854"/>
    </source>
</evidence>
<comment type="similarity">
    <text evidence="1 4">Belongs to the D-isomer specific 2-hydroxyacid dehydrogenase family.</text>
</comment>
<dbReference type="SUPFAM" id="SSF52283">
    <property type="entry name" value="Formate/glycerate dehydrogenase catalytic domain-like"/>
    <property type="match status" value="1"/>
</dbReference>
<evidence type="ECO:0000256" key="4">
    <source>
        <dbReference type="RuleBase" id="RU003719"/>
    </source>
</evidence>
<dbReference type="Gene3D" id="3.40.50.720">
    <property type="entry name" value="NAD(P)-binding Rossmann-like Domain"/>
    <property type="match status" value="2"/>
</dbReference>
<keyword evidence="3" id="KW-0520">NAD</keyword>
<dbReference type="GO" id="GO:0016616">
    <property type="term" value="F:oxidoreductase activity, acting on the CH-OH group of donors, NAD or NADP as acceptor"/>
    <property type="evidence" value="ECO:0007669"/>
    <property type="project" value="InterPro"/>
</dbReference>
<dbReference type="GO" id="GO:0051287">
    <property type="term" value="F:NAD binding"/>
    <property type="evidence" value="ECO:0007669"/>
    <property type="project" value="InterPro"/>
</dbReference>
<dbReference type="InterPro" id="IPR006139">
    <property type="entry name" value="D-isomer_2_OHA_DH_cat_dom"/>
</dbReference>
<protein>
    <submittedName>
        <fullName evidence="7">D-2-hydroxyacid dehydrogenase</fullName>
    </submittedName>
</protein>
<accession>A0A563E0I5</accession>
<evidence type="ECO:0000256" key="3">
    <source>
        <dbReference type="ARBA" id="ARBA00023027"/>
    </source>
</evidence>
<feature type="domain" description="D-isomer specific 2-hydroxyacid dehydrogenase catalytic" evidence="5">
    <location>
        <begin position="34"/>
        <end position="315"/>
    </location>
</feature>
<dbReference type="RefSeq" id="WP_146317185.1">
    <property type="nucleotide sequence ID" value="NZ_VCQV01000017.1"/>
</dbReference>
<dbReference type="PANTHER" id="PTHR43333:SF1">
    <property type="entry name" value="D-ISOMER SPECIFIC 2-HYDROXYACID DEHYDROGENASE NAD-BINDING DOMAIN-CONTAINING PROTEIN"/>
    <property type="match status" value="1"/>
</dbReference>
<evidence type="ECO:0000313" key="7">
    <source>
        <dbReference type="EMBL" id="TWP35711.1"/>
    </source>
</evidence>
<name>A0A563E0I5_9MICO</name>
<keyword evidence="2 4" id="KW-0560">Oxidoreductase</keyword>
<reference evidence="7 8" key="2">
    <citation type="submission" date="2019-08" db="EMBL/GenBank/DDBJ databases">
        <title>Jejuicoccus antrihumi gen. nov., sp. nov., a new member of the family Dermacoccaceae isolated from a cave.</title>
        <authorList>
            <person name="Schumann P."/>
            <person name="Kim I.S."/>
        </authorList>
    </citation>
    <scope>NUCLEOTIDE SEQUENCE [LARGE SCALE GENOMIC DNA]</scope>
    <source>
        <strain evidence="7 8">C5-26</strain>
    </source>
</reference>
<dbReference type="Proteomes" id="UP000320244">
    <property type="component" value="Unassembled WGS sequence"/>
</dbReference>
<gene>
    <name evidence="7" type="ORF">FGL98_12945</name>
</gene>
<dbReference type="Pfam" id="PF00389">
    <property type="entry name" value="2-Hacid_dh"/>
    <property type="match status" value="1"/>
</dbReference>
<reference evidence="7 8" key="1">
    <citation type="submission" date="2019-05" db="EMBL/GenBank/DDBJ databases">
        <authorList>
            <person name="Lee S.D."/>
        </authorList>
    </citation>
    <scope>NUCLEOTIDE SEQUENCE [LARGE SCALE GENOMIC DNA]</scope>
    <source>
        <strain evidence="7 8">C5-26</strain>
    </source>
</reference>
<dbReference type="EMBL" id="VCQV01000017">
    <property type="protein sequence ID" value="TWP35711.1"/>
    <property type="molecule type" value="Genomic_DNA"/>
</dbReference>
<dbReference type="PANTHER" id="PTHR43333">
    <property type="entry name" value="2-HACID_DH_C DOMAIN-CONTAINING PROTEIN"/>
    <property type="match status" value="1"/>
</dbReference>
<evidence type="ECO:0000256" key="2">
    <source>
        <dbReference type="ARBA" id="ARBA00023002"/>
    </source>
</evidence>